<dbReference type="KEGG" id="hir:HETIRDRAFT_456506"/>
<evidence type="ECO:0008006" key="3">
    <source>
        <dbReference type="Google" id="ProtNLM"/>
    </source>
</evidence>
<dbReference type="InterPro" id="IPR036188">
    <property type="entry name" value="FAD/NAD-bd_sf"/>
</dbReference>
<dbReference type="GeneID" id="20676748"/>
<organism evidence="1 2">
    <name type="scientific">Heterobasidion irregulare (strain TC 32-1)</name>
    <dbReference type="NCBI Taxonomy" id="747525"/>
    <lineage>
        <taxon>Eukaryota</taxon>
        <taxon>Fungi</taxon>
        <taxon>Dikarya</taxon>
        <taxon>Basidiomycota</taxon>
        <taxon>Agaricomycotina</taxon>
        <taxon>Agaricomycetes</taxon>
        <taxon>Russulales</taxon>
        <taxon>Bondarzewiaceae</taxon>
        <taxon>Heterobasidion</taxon>
        <taxon>Heterobasidion annosum species complex</taxon>
    </lineage>
</organism>
<dbReference type="SUPFAM" id="SSF51905">
    <property type="entry name" value="FAD/NAD(P)-binding domain"/>
    <property type="match status" value="1"/>
</dbReference>
<gene>
    <name evidence="1" type="ORF">HETIRDRAFT_456506</name>
</gene>
<keyword evidence="2" id="KW-1185">Reference proteome</keyword>
<evidence type="ECO:0000313" key="1">
    <source>
        <dbReference type="EMBL" id="ETW75054.1"/>
    </source>
</evidence>
<accession>W4JNJ5</accession>
<dbReference type="Gene3D" id="3.50.50.60">
    <property type="entry name" value="FAD/NAD(P)-binding domain"/>
    <property type="match status" value="1"/>
</dbReference>
<dbReference type="HOGENOM" id="CLU_1482171_0_0_1"/>
<dbReference type="InParanoid" id="W4JNJ5"/>
<dbReference type="STRING" id="747525.W4JNJ5"/>
<dbReference type="EMBL" id="KI925467">
    <property type="protein sequence ID" value="ETW75054.1"/>
    <property type="molecule type" value="Genomic_DNA"/>
</dbReference>
<name>W4JNJ5_HETIT</name>
<dbReference type="OrthoDB" id="7777654at2759"/>
<dbReference type="Gene3D" id="3.90.660.10">
    <property type="match status" value="1"/>
</dbReference>
<evidence type="ECO:0000313" key="2">
    <source>
        <dbReference type="Proteomes" id="UP000030671"/>
    </source>
</evidence>
<sequence length="182" mass="19997">MPSVRDEYALDDRRLGIGIVPPLPPVVRSSGETITVGIIGAGVAGLFTAMLLEKAIEDHGLDIKYEILEAETVEGGASIRRKAVDSSLWRLGERLLCEAWISLAVDRGAMRFPDIAYMKPARDLCTTLGPDRVKIPHIMSTQQNIGFFNGKRLADVERQIKTHAKEYDPFRTGARLKGSPAP</sequence>
<dbReference type="RefSeq" id="XP_009553500.1">
    <property type="nucleotide sequence ID" value="XM_009555205.1"/>
</dbReference>
<proteinExistence type="predicted"/>
<reference evidence="1 2" key="1">
    <citation type="journal article" date="2012" name="New Phytol.">
        <title>Insight into trade-off between wood decay and parasitism from the genome of a fungal forest pathogen.</title>
        <authorList>
            <person name="Olson A."/>
            <person name="Aerts A."/>
            <person name="Asiegbu F."/>
            <person name="Belbahri L."/>
            <person name="Bouzid O."/>
            <person name="Broberg A."/>
            <person name="Canback B."/>
            <person name="Coutinho P.M."/>
            <person name="Cullen D."/>
            <person name="Dalman K."/>
            <person name="Deflorio G."/>
            <person name="van Diepen L.T."/>
            <person name="Dunand C."/>
            <person name="Duplessis S."/>
            <person name="Durling M."/>
            <person name="Gonthier P."/>
            <person name="Grimwood J."/>
            <person name="Fossdal C.G."/>
            <person name="Hansson D."/>
            <person name="Henrissat B."/>
            <person name="Hietala A."/>
            <person name="Himmelstrand K."/>
            <person name="Hoffmeister D."/>
            <person name="Hogberg N."/>
            <person name="James T.Y."/>
            <person name="Karlsson M."/>
            <person name="Kohler A."/>
            <person name="Kues U."/>
            <person name="Lee Y.H."/>
            <person name="Lin Y.C."/>
            <person name="Lind M."/>
            <person name="Lindquist E."/>
            <person name="Lombard V."/>
            <person name="Lucas S."/>
            <person name="Lunden K."/>
            <person name="Morin E."/>
            <person name="Murat C."/>
            <person name="Park J."/>
            <person name="Raffaello T."/>
            <person name="Rouze P."/>
            <person name="Salamov A."/>
            <person name="Schmutz J."/>
            <person name="Solheim H."/>
            <person name="Stahlberg J."/>
            <person name="Velez H."/>
            <person name="de Vries R.P."/>
            <person name="Wiebenga A."/>
            <person name="Woodward S."/>
            <person name="Yakovlev I."/>
            <person name="Garbelotto M."/>
            <person name="Martin F."/>
            <person name="Grigoriev I.V."/>
            <person name="Stenlid J."/>
        </authorList>
    </citation>
    <scope>NUCLEOTIDE SEQUENCE [LARGE SCALE GENOMIC DNA]</scope>
    <source>
        <strain evidence="1 2">TC 32-1</strain>
    </source>
</reference>
<dbReference type="AlphaFoldDB" id="W4JNJ5"/>
<protein>
    <recommendedName>
        <fullName evidence="3">Amine oxidase domain-containing protein</fullName>
    </recommendedName>
</protein>
<dbReference type="Proteomes" id="UP000030671">
    <property type="component" value="Unassembled WGS sequence"/>
</dbReference>